<keyword evidence="1" id="KW-0732">Signal</keyword>
<accession>A0A1J1HE17</accession>
<dbReference type="KEGG" id="prel:PRELSG_1403500"/>
<dbReference type="GeneID" id="39738465"/>
<reference evidence="2 3" key="1">
    <citation type="submission" date="2015-04" db="EMBL/GenBank/DDBJ databases">
        <authorList>
            <consortium name="Pathogen Informatics"/>
        </authorList>
    </citation>
    <scope>NUCLEOTIDE SEQUENCE [LARGE SCALE GENOMIC DNA]</scope>
    <source>
        <strain evidence="2 3">SGS1</strain>
    </source>
</reference>
<dbReference type="OMA" id="DKMCQCN"/>
<dbReference type="RefSeq" id="XP_028534826.1">
    <property type="nucleotide sequence ID" value="XM_028679076.1"/>
</dbReference>
<sequence>MPHHLTSFVAALTGSISSGTCCGCIPFTFSPAVTPVVTSSTAPLSAALPNTVLPAAVASQSAVSSTPVLTSVMTFFAPLLTFYKKYSIFEGPLENSKSKVDKKCQCDLIDTNGQTCHDYTNEIEQNYQNEKENLDINIINENTSSENDIINESNININDEMLKEEIISLNHERSLTTSEYSMHSFLEEKEIDIFKNADSS</sequence>
<protein>
    <submittedName>
        <fullName evidence="2">Uncharacterized protein</fullName>
    </submittedName>
</protein>
<organism evidence="2 3">
    <name type="scientific">Plasmodium relictum</name>
    <dbReference type="NCBI Taxonomy" id="85471"/>
    <lineage>
        <taxon>Eukaryota</taxon>
        <taxon>Sar</taxon>
        <taxon>Alveolata</taxon>
        <taxon>Apicomplexa</taxon>
        <taxon>Aconoidasida</taxon>
        <taxon>Haemosporida</taxon>
        <taxon>Plasmodiidae</taxon>
        <taxon>Plasmodium</taxon>
        <taxon>Plasmodium (Haemamoeba)</taxon>
    </lineage>
</organism>
<evidence type="ECO:0000256" key="1">
    <source>
        <dbReference type="SAM" id="SignalP"/>
    </source>
</evidence>
<dbReference type="AlphaFoldDB" id="A0A1J1HE17"/>
<feature type="signal peptide" evidence="1">
    <location>
        <begin position="1"/>
        <end position="18"/>
    </location>
</feature>
<feature type="chain" id="PRO_5012746339" evidence="1">
    <location>
        <begin position="19"/>
        <end position="200"/>
    </location>
</feature>
<keyword evidence="3" id="KW-1185">Reference proteome</keyword>
<evidence type="ECO:0000313" key="3">
    <source>
        <dbReference type="Proteomes" id="UP000220158"/>
    </source>
</evidence>
<evidence type="ECO:0000313" key="2">
    <source>
        <dbReference type="EMBL" id="CRH02305.1"/>
    </source>
</evidence>
<name>A0A1J1HE17_PLARL</name>
<dbReference type="EMBL" id="LN835309">
    <property type="protein sequence ID" value="CRH02305.1"/>
    <property type="molecule type" value="Genomic_DNA"/>
</dbReference>
<dbReference type="Proteomes" id="UP000220158">
    <property type="component" value="Chromosome 14"/>
</dbReference>
<dbReference type="OrthoDB" id="372405at2759"/>
<dbReference type="VEuPathDB" id="PlasmoDB:PRELSG_1403500"/>
<proteinExistence type="predicted"/>
<gene>
    <name evidence="2" type="ORF">PRELSG_1403500</name>
</gene>